<evidence type="ECO:0000256" key="3">
    <source>
        <dbReference type="ARBA" id="ARBA00022837"/>
    </source>
</evidence>
<dbReference type="RefSeq" id="WP_115868992.1">
    <property type="nucleotide sequence ID" value="NZ_QREG01000015.1"/>
</dbReference>
<comment type="subunit">
    <text evidence="2">Monomer.</text>
</comment>
<comment type="cofactor">
    <cofactor evidence="1">
        <name>Ca(2+)</name>
        <dbReference type="ChEBI" id="CHEBI:29108"/>
    </cofactor>
</comment>
<keyword evidence="5" id="KW-1185">Reference proteome</keyword>
<protein>
    <submittedName>
        <fullName evidence="4">Aldose 1-epimerase</fullName>
    </submittedName>
</protein>
<gene>
    <name evidence="4" type="ORF">C7460_11519</name>
</gene>
<dbReference type="OrthoDB" id="9808779at2"/>
<dbReference type="InterPro" id="IPR008183">
    <property type="entry name" value="Aldose_1/G6P_1-epimerase"/>
</dbReference>
<keyword evidence="3" id="KW-0106">Calcium</keyword>
<dbReference type="Pfam" id="PF01263">
    <property type="entry name" value="Aldose_epim"/>
    <property type="match status" value="1"/>
</dbReference>
<dbReference type="InterPro" id="IPR011013">
    <property type="entry name" value="Gal_mutarotase_sf_dom"/>
</dbReference>
<dbReference type="Gene3D" id="2.70.98.10">
    <property type="match status" value="1"/>
</dbReference>
<dbReference type="GO" id="GO:0030246">
    <property type="term" value="F:carbohydrate binding"/>
    <property type="evidence" value="ECO:0007669"/>
    <property type="project" value="InterPro"/>
</dbReference>
<comment type="caution">
    <text evidence="4">The sequence shown here is derived from an EMBL/GenBank/DDBJ whole genome shotgun (WGS) entry which is preliminary data.</text>
</comment>
<organism evidence="4 5">
    <name type="scientific">Marinoscillum furvescens DSM 4134</name>
    <dbReference type="NCBI Taxonomy" id="1122208"/>
    <lineage>
        <taxon>Bacteria</taxon>
        <taxon>Pseudomonadati</taxon>
        <taxon>Bacteroidota</taxon>
        <taxon>Cytophagia</taxon>
        <taxon>Cytophagales</taxon>
        <taxon>Reichenbachiellaceae</taxon>
        <taxon>Marinoscillum</taxon>
    </lineage>
</organism>
<evidence type="ECO:0000313" key="5">
    <source>
        <dbReference type="Proteomes" id="UP000256779"/>
    </source>
</evidence>
<dbReference type="InterPro" id="IPR014718">
    <property type="entry name" value="GH-type_carb-bd"/>
</dbReference>
<name>A0A3D9KZQ6_MARFU</name>
<reference evidence="4 5" key="1">
    <citation type="submission" date="2018-07" db="EMBL/GenBank/DDBJ databases">
        <title>Genomic Encyclopedia of Type Strains, Phase IV (KMG-IV): sequencing the most valuable type-strain genomes for metagenomic binning, comparative biology and taxonomic classification.</title>
        <authorList>
            <person name="Goeker M."/>
        </authorList>
    </citation>
    <scope>NUCLEOTIDE SEQUENCE [LARGE SCALE GENOMIC DNA]</scope>
    <source>
        <strain evidence="4 5">DSM 4134</strain>
    </source>
</reference>
<dbReference type="AlphaFoldDB" id="A0A3D9KZQ6"/>
<evidence type="ECO:0000256" key="2">
    <source>
        <dbReference type="ARBA" id="ARBA00011245"/>
    </source>
</evidence>
<proteinExistence type="predicted"/>
<dbReference type="SUPFAM" id="SSF74650">
    <property type="entry name" value="Galactose mutarotase-like"/>
    <property type="match status" value="1"/>
</dbReference>
<dbReference type="GO" id="GO:0005975">
    <property type="term" value="P:carbohydrate metabolic process"/>
    <property type="evidence" value="ECO:0007669"/>
    <property type="project" value="InterPro"/>
</dbReference>
<dbReference type="EMBL" id="QREG01000015">
    <property type="protein sequence ID" value="RED96130.1"/>
    <property type="molecule type" value="Genomic_DNA"/>
</dbReference>
<accession>A0A3D9KZQ6</accession>
<dbReference type="GO" id="GO:0016853">
    <property type="term" value="F:isomerase activity"/>
    <property type="evidence" value="ECO:0007669"/>
    <property type="project" value="InterPro"/>
</dbReference>
<dbReference type="Proteomes" id="UP000256779">
    <property type="component" value="Unassembled WGS sequence"/>
</dbReference>
<evidence type="ECO:0000256" key="1">
    <source>
        <dbReference type="ARBA" id="ARBA00001913"/>
    </source>
</evidence>
<evidence type="ECO:0000313" key="4">
    <source>
        <dbReference type="EMBL" id="RED96130.1"/>
    </source>
</evidence>
<sequence>MEFKFAKSGDIERVVLIDGEEVLMAVAPQFGAKVTQLHLQVADAYHSVLWPASDADLLANDWYKQSILFPYPNRLRDGKYTFEGEEFQFPINEPATNNQLHGMVYNSSFEVVDTTASPSEASLKLVHEYDGGLDYYPFPFRLSVTYTHTKSDFKVLFELENTGNRTLPYGLGWHPYFQFNGESINNCTFICDGLEQVVLADRSLPNGERKLRDANDFVLAEHELDHAYQIKGANRSYTLANGTIKLDFEVSEAMDYLQLFTPPGRAAVAVEPMTCNVNAFENGEGLKILAAGDSVKEKVCLKLVGK</sequence>